<evidence type="ECO:0000313" key="3">
    <source>
        <dbReference type="Proteomes" id="UP000271339"/>
    </source>
</evidence>
<dbReference type="SUPFAM" id="SSF55729">
    <property type="entry name" value="Acyl-CoA N-acyltransferases (Nat)"/>
    <property type="match status" value="1"/>
</dbReference>
<dbReference type="Gene3D" id="3.40.630.30">
    <property type="match status" value="1"/>
</dbReference>
<dbReference type="EMBL" id="REFC01000011">
    <property type="protein sequence ID" value="RMA65772.1"/>
    <property type="molecule type" value="Genomic_DNA"/>
</dbReference>
<dbReference type="AlphaFoldDB" id="A0A3L9ZGB2"/>
<accession>A0A3L9ZGB2</accession>
<dbReference type="PROSITE" id="PS51186">
    <property type="entry name" value="GNAT"/>
    <property type="match status" value="1"/>
</dbReference>
<keyword evidence="2" id="KW-0808">Transferase</keyword>
<name>A0A3L9ZGB2_9FLAO</name>
<proteinExistence type="predicted"/>
<protein>
    <submittedName>
        <fullName evidence="2">Acetyltransferase (GNAT) family protein</fullName>
    </submittedName>
</protein>
<organism evidence="2 3">
    <name type="scientific">Ulvibacter antarcticus</name>
    <dbReference type="NCBI Taxonomy" id="442714"/>
    <lineage>
        <taxon>Bacteria</taxon>
        <taxon>Pseudomonadati</taxon>
        <taxon>Bacteroidota</taxon>
        <taxon>Flavobacteriia</taxon>
        <taxon>Flavobacteriales</taxon>
        <taxon>Flavobacteriaceae</taxon>
        <taxon>Ulvibacter</taxon>
    </lineage>
</organism>
<evidence type="ECO:0000313" key="2">
    <source>
        <dbReference type="EMBL" id="RMA65772.1"/>
    </source>
</evidence>
<sequence length="176" mass="19871">MITFDRASTEDELQQILQLQKANLPSAITSEEKENEGFVTVVHDLKLLKAMNDVCQHIIAKESNKVVGYALCMHPKFGDQIVVLKPMFAEIFKEMNNTNGWIVMGQICIDKAYRKQGIFRGLYSSMQQAILPEFTTIVTEVDASNVRSLNAHYGVGFKTLTTYEADGKTWALIYLD</sequence>
<gene>
    <name evidence="2" type="ORF">BXY75_0185</name>
</gene>
<dbReference type="GO" id="GO:0016747">
    <property type="term" value="F:acyltransferase activity, transferring groups other than amino-acyl groups"/>
    <property type="evidence" value="ECO:0007669"/>
    <property type="project" value="InterPro"/>
</dbReference>
<reference evidence="2 3" key="1">
    <citation type="submission" date="2018-10" db="EMBL/GenBank/DDBJ databases">
        <title>Genomic Encyclopedia of Archaeal and Bacterial Type Strains, Phase II (KMG-II): from individual species to whole genera.</title>
        <authorList>
            <person name="Goeker M."/>
        </authorList>
    </citation>
    <scope>NUCLEOTIDE SEQUENCE [LARGE SCALE GENOMIC DNA]</scope>
    <source>
        <strain evidence="2 3">DSM 23424</strain>
    </source>
</reference>
<evidence type="ECO:0000259" key="1">
    <source>
        <dbReference type="PROSITE" id="PS51186"/>
    </source>
</evidence>
<dbReference type="OrthoDB" id="5109343at2"/>
<keyword evidence="3" id="KW-1185">Reference proteome</keyword>
<dbReference type="InterPro" id="IPR016181">
    <property type="entry name" value="Acyl_CoA_acyltransferase"/>
</dbReference>
<comment type="caution">
    <text evidence="2">The sequence shown here is derived from an EMBL/GenBank/DDBJ whole genome shotgun (WGS) entry which is preliminary data.</text>
</comment>
<dbReference type="InterPro" id="IPR000182">
    <property type="entry name" value="GNAT_dom"/>
</dbReference>
<dbReference type="Proteomes" id="UP000271339">
    <property type="component" value="Unassembled WGS sequence"/>
</dbReference>
<dbReference type="Pfam" id="PF00583">
    <property type="entry name" value="Acetyltransf_1"/>
    <property type="match status" value="1"/>
</dbReference>
<dbReference type="RefSeq" id="WP_121905810.1">
    <property type="nucleotide sequence ID" value="NZ_REFC01000011.1"/>
</dbReference>
<feature type="domain" description="N-acetyltransferase" evidence="1">
    <location>
        <begin position="2"/>
        <end position="176"/>
    </location>
</feature>